<reference evidence="1 2" key="1">
    <citation type="journal article" date="2014" name="Agronomy (Basel)">
        <title>A Draft Genome Sequence for Ensete ventricosum, the Drought-Tolerant Tree Against Hunger.</title>
        <authorList>
            <person name="Harrison J."/>
            <person name="Moore K.A."/>
            <person name="Paszkiewicz K."/>
            <person name="Jones T."/>
            <person name="Grant M."/>
            <person name="Ambacheew D."/>
            <person name="Muzemil S."/>
            <person name="Studholme D.J."/>
        </authorList>
    </citation>
    <scope>NUCLEOTIDE SEQUENCE [LARGE SCALE GENOMIC DNA]</scope>
</reference>
<dbReference type="AlphaFoldDB" id="A0A426X6A7"/>
<organism evidence="1 2">
    <name type="scientific">Ensete ventricosum</name>
    <name type="common">Abyssinian banana</name>
    <name type="synonym">Musa ensete</name>
    <dbReference type="NCBI Taxonomy" id="4639"/>
    <lineage>
        <taxon>Eukaryota</taxon>
        <taxon>Viridiplantae</taxon>
        <taxon>Streptophyta</taxon>
        <taxon>Embryophyta</taxon>
        <taxon>Tracheophyta</taxon>
        <taxon>Spermatophyta</taxon>
        <taxon>Magnoliopsida</taxon>
        <taxon>Liliopsida</taxon>
        <taxon>Zingiberales</taxon>
        <taxon>Musaceae</taxon>
        <taxon>Ensete</taxon>
    </lineage>
</organism>
<proteinExistence type="predicted"/>
<dbReference type="Proteomes" id="UP000287651">
    <property type="component" value="Unassembled WGS sequence"/>
</dbReference>
<sequence>MIGAMKLQPDDGPRSSLCIGPGYKRCNGISPKGLGSSLGTRWEIAGRTPEDSPQECRTLPDRREQRVNCPGRWVNRSGRWVNRPYPDFSDTIRFWLRF</sequence>
<comment type="caution">
    <text evidence="1">The sequence shown here is derived from an EMBL/GenBank/DDBJ whole genome shotgun (WGS) entry which is preliminary data.</text>
</comment>
<evidence type="ECO:0000313" key="2">
    <source>
        <dbReference type="Proteomes" id="UP000287651"/>
    </source>
</evidence>
<name>A0A426X6A7_ENSVE</name>
<dbReference type="EMBL" id="AMZH03025749">
    <property type="protein sequence ID" value="RRT34998.1"/>
    <property type="molecule type" value="Genomic_DNA"/>
</dbReference>
<protein>
    <submittedName>
        <fullName evidence="1">Uncharacterized protein</fullName>
    </submittedName>
</protein>
<gene>
    <name evidence="1" type="ORF">B296_00031741</name>
</gene>
<evidence type="ECO:0000313" key="1">
    <source>
        <dbReference type="EMBL" id="RRT34998.1"/>
    </source>
</evidence>
<accession>A0A426X6A7</accession>